<dbReference type="EMBL" id="CP031310">
    <property type="protein sequence ID" value="QCC52682.1"/>
    <property type="molecule type" value="Genomic_DNA"/>
</dbReference>
<keyword evidence="1" id="KW-0472">Membrane</keyword>
<feature type="transmembrane region" description="Helical" evidence="1">
    <location>
        <begin position="65"/>
        <end position="90"/>
    </location>
</feature>
<gene>
    <name evidence="2" type="ORF">DV733_16215</name>
</gene>
<reference evidence="2 3" key="1">
    <citation type="journal article" date="2019" name="Nat. Commun.">
        <title>A new type of DNA phosphorothioation-based antiviral system in archaea.</title>
        <authorList>
            <person name="Xiong L."/>
            <person name="Liu S."/>
            <person name="Chen S."/>
            <person name="Xiao Y."/>
            <person name="Zhu B."/>
            <person name="Gao Y."/>
            <person name="Zhang Y."/>
            <person name="Chen B."/>
            <person name="Luo J."/>
            <person name="Deng Z."/>
            <person name="Chen X."/>
            <person name="Wang L."/>
            <person name="Chen S."/>
        </authorList>
    </citation>
    <scope>NUCLEOTIDE SEQUENCE [LARGE SCALE GENOMIC DNA]</scope>
    <source>
        <strain evidence="2 3">CBA1105</strain>
    </source>
</reference>
<name>A0A4D6HI39_9EURY</name>
<dbReference type="GeneID" id="39849436"/>
<proteinExistence type="predicted"/>
<organism evidence="2 3">
    <name type="scientific">Halapricum salinum</name>
    <dbReference type="NCBI Taxonomy" id="1457250"/>
    <lineage>
        <taxon>Archaea</taxon>
        <taxon>Methanobacteriati</taxon>
        <taxon>Methanobacteriota</taxon>
        <taxon>Stenosarchaea group</taxon>
        <taxon>Halobacteria</taxon>
        <taxon>Halobacteriales</taxon>
        <taxon>Haloarculaceae</taxon>
        <taxon>Halapricum</taxon>
    </lineage>
</organism>
<keyword evidence="1" id="KW-1133">Transmembrane helix</keyword>
<feature type="transmembrane region" description="Helical" evidence="1">
    <location>
        <begin position="6"/>
        <end position="27"/>
    </location>
</feature>
<evidence type="ECO:0000313" key="2">
    <source>
        <dbReference type="EMBL" id="QCC52682.1"/>
    </source>
</evidence>
<keyword evidence="1" id="KW-0812">Transmembrane</keyword>
<dbReference type="AlphaFoldDB" id="A0A4D6HI39"/>
<dbReference type="KEGG" id="hsn:DV733_16215"/>
<feature type="transmembrane region" description="Helical" evidence="1">
    <location>
        <begin position="39"/>
        <end position="59"/>
    </location>
</feature>
<protein>
    <submittedName>
        <fullName evidence="2">Uncharacterized protein</fullName>
    </submittedName>
</protein>
<dbReference type="STRING" id="1457250.GCA_000755225_02122"/>
<dbReference type="Proteomes" id="UP000296706">
    <property type="component" value="Chromosome"/>
</dbReference>
<accession>A0A4D6HI39</accession>
<dbReference type="InterPro" id="IPR055943">
    <property type="entry name" value="DUF7521"/>
</dbReference>
<evidence type="ECO:0000256" key="1">
    <source>
        <dbReference type="SAM" id="Phobius"/>
    </source>
</evidence>
<dbReference type="OrthoDB" id="170398at2157"/>
<evidence type="ECO:0000313" key="3">
    <source>
        <dbReference type="Proteomes" id="UP000296706"/>
    </source>
</evidence>
<dbReference type="RefSeq" id="WP_049993006.1">
    <property type="nucleotide sequence ID" value="NZ_CP031310.1"/>
</dbReference>
<dbReference type="Pfam" id="PF24365">
    <property type="entry name" value="DUF7521"/>
    <property type="match status" value="1"/>
</dbReference>
<sequence length="107" mass="11101">MSAALETYVIVTNTVTLLCGGTVTLLARRAYHRTQSPALGALTAGLGLVTAGALLAGGLHQFLGIGFATSVGVQSTFTAVGFAILAYSLYARWDSRSTTHVQQKPSD</sequence>
<keyword evidence="3" id="KW-1185">Reference proteome</keyword>